<evidence type="ECO:0000313" key="1">
    <source>
        <dbReference type="EMBL" id="GAA0552469.1"/>
    </source>
</evidence>
<proteinExistence type="predicted"/>
<keyword evidence="2" id="KW-1185">Reference proteome</keyword>
<dbReference type="Proteomes" id="UP001501169">
    <property type="component" value="Unassembled WGS sequence"/>
</dbReference>
<organism evidence="1 2">
    <name type="scientific">Rheinheimera aquimaris</name>
    <dbReference type="NCBI Taxonomy" id="412437"/>
    <lineage>
        <taxon>Bacteria</taxon>
        <taxon>Pseudomonadati</taxon>
        <taxon>Pseudomonadota</taxon>
        <taxon>Gammaproteobacteria</taxon>
        <taxon>Chromatiales</taxon>
        <taxon>Chromatiaceae</taxon>
        <taxon>Rheinheimera</taxon>
    </lineage>
</organism>
<comment type="caution">
    <text evidence="1">The sequence shown here is derived from an EMBL/GenBank/DDBJ whole genome shotgun (WGS) entry which is preliminary data.</text>
</comment>
<dbReference type="InterPro" id="IPR021243">
    <property type="entry name" value="DUF2804"/>
</dbReference>
<dbReference type="PANTHER" id="PTHR35868:SF4">
    <property type="entry name" value="DUF2804 DOMAIN-CONTAINING PROTEIN"/>
    <property type="match status" value="1"/>
</dbReference>
<evidence type="ECO:0000313" key="2">
    <source>
        <dbReference type="Proteomes" id="UP001501169"/>
    </source>
</evidence>
<protein>
    <submittedName>
        <fullName evidence="1">DUF2804 domain-containing protein</fullName>
    </submittedName>
</protein>
<reference evidence="1 2" key="1">
    <citation type="journal article" date="2019" name="Int. J. Syst. Evol. Microbiol.">
        <title>The Global Catalogue of Microorganisms (GCM) 10K type strain sequencing project: providing services to taxonomists for standard genome sequencing and annotation.</title>
        <authorList>
            <consortium name="The Broad Institute Genomics Platform"/>
            <consortium name="The Broad Institute Genome Sequencing Center for Infectious Disease"/>
            <person name="Wu L."/>
            <person name="Ma J."/>
        </authorList>
    </citation>
    <scope>NUCLEOTIDE SEQUENCE [LARGE SCALE GENOMIC DNA]</scope>
    <source>
        <strain evidence="1 2">JCM 14331</strain>
    </source>
</reference>
<gene>
    <name evidence="1" type="ORF">GCM10009098_20210</name>
</gene>
<sequence length="337" mass="37580">MLTLLPDNKLIDSSGLPKLGHFDTPVTELGLADFAYRTVMDKPTSALARYFHYKQFQFISICHSDWQIGIAIADIRYAANAFCYFHDRNQQQLDQISLLRPLSVGVQMSHSPTAGTASIKGKQQICITPAGYDWQLKLKGERLNGELTLQAGPAPQPLALCTATGYNGWTYTQKHNALKVTGSLQYRGKPLDLSRALAGYDFSAGYMRRETTWRWGSISALLPEGAFGLNLACGVNETGTTENCLWLNGEKQLLGSVNIALNRQHGTQPWQFGSADNRINLQFFPQQCRQERLNLGLLASNFRQYCGEFSGEILLNSGKKLKLDQIPGLAEDHFARW</sequence>
<dbReference type="EMBL" id="BAAAEO010000003">
    <property type="protein sequence ID" value="GAA0552469.1"/>
    <property type="molecule type" value="Genomic_DNA"/>
</dbReference>
<dbReference type="Pfam" id="PF10974">
    <property type="entry name" value="DUF2804"/>
    <property type="match status" value="1"/>
</dbReference>
<name>A0ABN1DUB2_9GAMM</name>
<accession>A0ABN1DUB2</accession>
<dbReference type="PANTHER" id="PTHR35868">
    <property type="entry name" value="DUF2804 DOMAIN-CONTAINING PROTEIN-RELATED"/>
    <property type="match status" value="1"/>
</dbReference>
<dbReference type="RefSeq" id="WP_226767172.1">
    <property type="nucleotide sequence ID" value="NZ_BAAAEO010000003.1"/>
</dbReference>